<evidence type="ECO:0000313" key="2">
    <source>
        <dbReference type="EMBL" id="ADK86955.1"/>
    </source>
</evidence>
<proteinExistence type="predicted"/>
<dbReference type="RefSeq" id="WP_010874950.1">
    <property type="nucleotide sequence ID" value="NZ_CP010546.1"/>
</dbReference>
<sequence>MNKKESTTTKKQWFKKCSFKKLKAEICNMLPTTPHNTKRTLIWVIVFSFITFLSFIFAYVCFNYAPVSTGFLYFLGAVFLLIGFAFAILSFVAMVKFVADYFANRFSNTQLKMDCDCAKTKK</sequence>
<name>A0A0H3DMG1_MYCPB</name>
<feature type="transmembrane region" description="Helical" evidence="1">
    <location>
        <begin position="71"/>
        <end position="95"/>
    </location>
</feature>
<feature type="transmembrane region" description="Helical" evidence="1">
    <location>
        <begin position="41"/>
        <end position="65"/>
    </location>
</feature>
<keyword evidence="1" id="KW-0812">Transmembrane</keyword>
<protein>
    <submittedName>
        <fullName evidence="2">Uncharacterized protein</fullName>
    </submittedName>
</protein>
<keyword evidence="1" id="KW-1133">Transmembrane helix</keyword>
<evidence type="ECO:0000256" key="1">
    <source>
        <dbReference type="SAM" id="Phobius"/>
    </source>
</evidence>
<dbReference type="AlphaFoldDB" id="A0A0H3DMG1"/>
<dbReference type="PATRIC" id="fig|722438.3.peg.672"/>
<accession>A0A0H3DMG1</accession>
<dbReference type="SMR" id="A0A0H3DMG1"/>
<reference evidence="2 3" key="1">
    <citation type="journal article" date="2010" name="Appl. Environ. Microbiol.">
        <title>Targeted chromosomal knockouts in Mycoplasma pneumoniae.</title>
        <authorList>
            <person name="Krishnakumar R."/>
            <person name="Assad-Garcia N."/>
            <person name="Benders G.A."/>
            <person name="Phan Q."/>
            <person name="Montague M.G."/>
            <person name="Glass J.I."/>
        </authorList>
    </citation>
    <scope>NUCLEOTIDE SEQUENCE [LARGE SCALE GENOMIC DNA]</scope>
    <source>
        <strain evidence="3">ATCC 15531 / DSM 22911 / NBRC 14401 / NCTC 10119 / FH</strain>
    </source>
</reference>
<keyword evidence="1" id="KW-0472">Membrane</keyword>
<dbReference type="HOGENOM" id="CLU_2024169_0_0_14"/>
<dbReference type="Proteomes" id="UP000007756">
    <property type="component" value="Chromosome"/>
</dbReference>
<dbReference type="EMBL" id="CP002077">
    <property type="protein sequence ID" value="ADK86955.1"/>
    <property type="molecule type" value="Genomic_DNA"/>
</dbReference>
<dbReference type="STRING" id="722438.F539_03355"/>
<evidence type="ECO:0000313" key="3">
    <source>
        <dbReference type="Proteomes" id="UP000007756"/>
    </source>
</evidence>
<organism evidence="2 3">
    <name type="scientific">Mycoplasmoides pneumoniae (strain ATCC 15531 / DSM 23978 / CIP 103766 / NBRC 14401 / NCTC 10119 / FH)</name>
    <name type="common">Mycoplasma pneumoniae</name>
    <dbReference type="NCBI Taxonomy" id="722438"/>
    <lineage>
        <taxon>Bacteria</taxon>
        <taxon>Bacillati</taxon>
        <taxon>Mycoplasmatota</taxon>
        <taxon>Mycoplasmoidales</taxon>
        <taxon>Mycoplasmoidaceae</taxon>
        <taxon>Mycoplasmoides</taxon>
    </lineage>
</organism>
<dbReference type="PaxDb" id="722438-MPNE_0694"/>
<dbReference type="KEGG" id="mpj:MPNE_0694"/>
<gene>
    <name evidence="2" type="ordered locus">MPNE_0694</name>
</gene>
<dbReference type="GeneID" id="66608722"/>